<feature type="chain" id="PRO_5041689257" evidence="1">
    <location>
        <begin position="26"/>
        <end position="213"/>
    </location>
</feature>
<dbReference type="Gene3D" id="1.25.40.10">
    <property type="entry name" value="Tetratricopeptide repeat domain"/>
    <property type="match status" value="1"/>
</dbReference>
<reference evidence="2" key="1">
    <citation type="submission" date="2022-10" db="EMBL/GenBank/DDBJ databases">
        <authorList>
            <person name="Koch H."/>
        </authorList>
    </citation>
    <scope>NUCLEOTIDE SEQUENCE</scope>
    <source>
        <strain evidence="2">DNF</strain>
    </source>
</reference>
<dbReference type="Proteomes" id="UP001179121">
    <property type="component" value="Chromosome"/>
</dbReference>
<evidence type="ECO:0000256" key="1">
    <source>
        <dbReference type="SAM" id="SignalP"/>
    </source>
</evidence>
<accession>A0AA86T4A3</accession>
<evidence type="ECO:0000313" key="2">
    <source>
        <dbReference type="EMBL" id="CAI4030082.1"/>
    </source>
</evidence>
<dbReference type="KEGG" id="nti:DNFV4_00506"/>
<keyword evidence="1" id="KW-0732">Signal</keyword>
<feature type="signal peptide" evidence="1">
    <location>
        <begin position="1"/>
        <end position="25"/>
    </location>
</feature>
<sequence>MNGMPLVLIFALVLASLNLPHAASASDSVPQLTAESIRECELGRAAQQRAARVAHFERSQALAERAIELNERSARAHFALFCTLGEQLRVDGENLTSLFGFRRMMKELDRALELEPGNLDALSAKATFLVRLPSLLGGDQEQGERLLEMIIRRDPKSVNARLSLAKSYCSRGNHQPAIVLASEALQLAQADQRTDFILEAQAALAQMRARQAH</sequence>
<organism evidence="2 3">
    <name type="scientific">Nitrospira tepida</name>
    <dbReference type="NCBI Taxonomy" id="2973512"/>
    <lineage>
        <taxon>Bacteria</taxon>
        <taxon>Pseudomonadati</taxon>
        <taxon>Nitrospirota</taxon>
        <taxon>Nitrospiria</taxon>
        <taxon>Nitrospirales</taxon>
        <taxon>Nitrospiraceae</taxon>
        <taxon>Nitrospira</taxon>
    </lineage>
</organism>
<evidence type="ECO:0000313" key="3">
    <source>
        <dbReference type="Proteomes" id="UP001179121"/>
    </source>
</evidence>
<keyword evidence="3" id="KW-1185">Reference proteome</keyword>
<dbReference type="AlphaFoldDB" id="A0AA86T4A3"/>
<dbReference type="SUPFAM" id="SSF48452">
    <property type="entry name" value="TPR-like"/>
    <property type="match status" value="1"/>
</dbReference>
<name>A0AA86T4A3_9BACT</name>
<dbReference type="EMBL" id="OX365700">
    <property type="protein sequence ID" value="CAI4030082.1"/>
    <property type="molecule type" value="Genomic_DNA"/>
</dbReference>
<dbReference type="InterPro" id="IPR011990">
    <property type="entry name" value="TPR-like_helical_dom_sf"/>
</dbReference>
<gene>
    <name evidence="2" type="ORF">DNFV4_00506</name>
</gene>
<protein>
    <submittedName>
        <fullName evidence="2">TPR_REGION domain-containing protein</fullName>
    </submittedName>
</protein>
<proteinExistence type="predicted"/>